<dbReference type="GeneID" id="17326980"/>
<evidence type="ECO:0000313" key="1">
    <source>
        <dbReference type="EMBL" id="CDF39352.1"/>
    </source>
</evidence>
<keyword evidence="2" id="KW-1185">Reference proteome</keyword>
<accession>R7QLH5</accession>
<reference evidence="2" key="1">
    <citation type="journal article" date="2013" name="Proc. Natl. Acad. Sci. U.S.A.">
        <title>Genome structure and metabolic features in the red seaweed Chondrus crispus shed light on evolution of the Archaeplastida.</title>
        <authorList>
            <person name="Collen J."/>
            <person name="Porcel B."/>
            <person name="Carre W."/>
            <person name="Ball S.G."/>
            <person name="Chaparro C."/>
            <person name="Tonon T."/>
            <person name="Barbeyron T."/>
            <person name="Michel G."/>
            <person name="Noel B."/>
            <person name="Valentin K."/>
            <person name="Elias M."/>
            <person name="Artiguenave F."/>
            <person name="Arun A."/>
            <person name="Aury J.M."/>
            <person name="Barbosa-Neto J.F."/>
            <person name="Bothwell J.H."/>
            <person name="Bouget F.Y."/>
            <person name="Brillet L."/>
            <person name="Cabello-Hurtado F."/>
            <person name="Capella-Gutierrez S."/>
            <person name="Charrier B."/>
            <person name="Cladiere L."/>
            <person name="Cock J.M."/>
            <person name="Coelho S.M."/>
            <person name="Colleoni C."/>
            <person name="Czjzek M."/>
            <person name="Da Silva C."/>
            <person name="Delage L."/>
            <person name="Denoeud F."/>
            <person name="Deschamps P."/>
            <person name="Dittami S.M."/>
            <person name="Gabaldon T."/>
            <person name="Gachon C.M."/>
            <person name="Groisillier A."/>
            <person name="Herve C."/>
            <person name="Jabbari K."/>
            <person name="Katinka M."/>
            <person name="Kloareg B."/>
            <person name="Kowalczyk N."/>
            <person name="Labadie K."/>
            <person name="Leblanc C."/>
            <person name="Lopez P.J."/>
            <person name="McLachlan D.H."/>
            <person name="Meslet-Cladiere L."/>
            <person name="Moustafa A."/>
            <person name="Nehr Z."/>
            <person name="Nyvall Collen P."/>
            <person name="Panaud O."/>
            <person name="Partensky F."/>
            <person name="Poulain J."/>
            <person name="Rensing S.A."/>
            <person name="Rousvoal S."/>
            <person name="Samson G."/>
            <person name="Symeonidi A."/>
            <person name="Weissenbach J."/>
            <person name="Zambounis A."/>
            <person name="Wincker P."/>
            <person name="Boyen C."/>
        </authorList>
    </citation>
    <scope>NUCLEOTIDE SEQUENCE [LARGE SCALE GENOMIC DNA]</scope>
    <source>
        <strain evidence="2">cv. Stackhouse</strain>
    </source>
</reference>
<name>R7QLH5_CHOCR</name>
<proteinExistence type="predicted"/>
<organism evidence="1 2">
    <name type="scientific">Chondrus crispus</name>
    <name type="common">Carrageen Irish moss</name>
    <name type="synonym">Polymorpha crispa</name>
    <dbReference type="NCBI Taxonomy" id="2769"/>
    <lineage>
        <taxon>Eukaryota</taxon>
        <taxon>Rhodophyta</taxon>
        <taxon>Florideophyceae</taxon>
        <taxon>Rhodymeniophycidae</taxon>
        <taxon>Gigartinales</taxon>
        <taxon>Gigartinaceae</taxon>
        <taxon>Chondrus</taxon>
    </lineage>
</organism>
<gene>
    <name evidence="1" type="ORF">CHC_T00000206001</name>
</gene>
<dbReference type="KEGG" id="ccp:CHC_T00000206001"/>
<dbReference type="Gramene" id="CDF39352">
    <property type="protein sequence ID" value="CDF39352"/>
    <property type="gene ID" value="CHC_T00000206001"/>
</dbReference>
<dbReference type="RefSeq" id="XP_005719263.1">
    <property type="nucleotide sequence ID" value="XM_005719206.1"/>
</dbReference>
<dbReference type="Proteomes" id="UP000012073">
    <property type="component" value="Unassembled WGS sequence"/>
</dbReference>
<evidence type="ECO:0000313" key="2">
    <source>
        <dbReference type="Proteomes" id="UP000012073"/>
    </source>
</evidence>
<sequence>MGGLNKPSLRGLEWARARNSRLLVIHLTRPSRPLSSLVFAEVCASCLWLCCRLGRTSPSAAILKLRIGCLVGKKSSIDRRLHPFQKNSLSTTRRCSVKGIVDGPHEFVIRGKVTRLTFGGRILCLKSQSLLFPRAGSIKNIINSHLSLQWVCRFSHYGLCRSLTLLLTASPPPPPQFHPDVSRHYHLTAFAIFSTAPPILSFYSENSGRQSDLRL</sequence>
<protein>
    <submittedName>
        <fullName evidence="1">Uncharacterized protein</fullName>
    </submittedName>
</protein>
<dbReference type="EMBL" id="HG002023">
    <property type="protein sequence ID" value="CDF39352.1"/>
    <property type="molecule type" value="Genomic_DNA"/>
</dbReference>
<dbReference type="AlphaFoldDB" id="R7QLH5"/>